<dbReference type="AlphaFoldDB" id="A0A9W8YFY7"/>
<feature type="compositionally biased region" description="Polar residues" evidence="1">
    <location>
        <begin position="118"/>
        <end position="134"/>
    </location>
</feature>
<dbReference type="OrthoDB" id="425602at2759"/>
<reference evidence="2" key="1">
    <citation type="submission" date="2022-10" db="EMBL/GenBank/DDBJ databases">
        <title>Tapping the CABI collections for fungal endophytes: first genome assemblies for Collariella, Neodidymelliopsis, Ascochyta clinopodiicola, Didymella pomorum, Didymosphaeria variabile, Neocosmospora piperis and Neocucurbitaria cava.</title>
        <authorList>
            <person name="Hill R."/>
        </authorList>
    </citation>
    <scope>NUCLEOTIDE SEQUENCE</scope>
    <source>
        <strain evidence="2">IMI 356814</strain>
    </source>
</reference>
<feature type="compositionally biased region" description="Basic and acidic residues" evidence="1">
    <location>
        <begin position="245"/>
        <end position="258"/>
    </location>
</feature>
<protein>
    <recommendedName>
        <fullName evidence="4">Thymidylate kinase</fullName>
    </recommendedName>
</protein>
<feature type="region of interest" description="Disordered" evidence="1">
    <location>
        <begin position="241"/>
        <end position="270"/>
    </location>
</feature>
<evidence type="ECO:0008006" key="4">
    <source>
        <dbReference type="Google" id="ProtNLM"/>
    </source>
</evidence>
<proteinExistence type="predicted"/>
<feature type="region of interest" description="Disordered" evidence="1">
    <location>
        <begin position="21"/>
        <end position="81"/>
    </location>
</feature>
<organism evidence="2 3">
    <name type="scientific">Neocucurbitaria cava</name>
    <dbReference type="NCBI Taxonomy" id="798079"/>
    <lineage>
        <taxon>Eukaryota</taxon>
        <taxon>Fungi</taxon>
        <taxon>Dikarya</taxon>
        <taxon>Ascomycota</taxon>
        <taxon>Pezizomycotina</taxon>
        <taxon>Dothideomycetes</taxon>
        <taxon>Pleosporomycetidae</taxon>
        <taxon>Pleosporales</taxon>
        <taxon>Pleosporineae</taxon>
        <taxon>Cucurbitariaceae</taxon>
        <taxon>Neocucurbitaria</taxon>
    </lineage>
</organism>
<feature type="region of interest" description="Disordered" evidence="1">
    <location>
        <begin position="115"/>
        <end position="167"/>
    </location>
</feature>
<evidence type="ECO:0000313" key="2">
    <source>
        <dbReference type="EMBL" id="KAJ4377395.1"/>
    </source>
</evidence>
<evidence type="ECO:0000313" key="3">
    <source>
        <dbReference type="Proteomes" id="UP001140560"/>
    </source>
</evidence>
<gene>
    <name evidence="2" type="ORF">N0V83_000220</name>
</gene>
<dbReference type="EMBL" id="JAPEUY010000001">
    <property type="protein sequence ID" value="KAJ4377395.1"/>
    <property type="molecule type" value="Genomic_DNA"/>
</dbReference>
<sequence length="425" mass="45792">MATFTRQPFAEIGTPRLQALQSAKNRQNAISPNFASPLKPTPAASTGKRQRAPEIFEDFDSENLDPSLFTSPSKKSKFNSSDAGFVKPAKFSLFTSPVKQSISLSASPAVPSIRKALSSPNTAKSTPITNSRGSPKNKRIHAISKRRASSSPFRRVDPPSFTQSSPSLPFSIDAALSGTIQGYTPKPPVIATPASAPVQHVSTLDESMPKGWFFEIHEDTPEQEAANLMEHSASVLDISSDDDVETKKRNEDLERGKENIPPPDFLLSQPRVQSSGVDAELQIEEPVKRPRLRAFVQDAMDEDRKPLGDLPPSEYYGEGCDASSYVTVDVGIEKPSSLSKEFDFSCATPEKKVEQREEVAVEAVPAATEEIATEPAEEGIAVHVDDELAAAVADALAPATLPLEEVTPTVVEAALQSQEVLVAAS</sequence>
<dbReference type="Proteomes" id="UP001140560">
    <property type="component" value="Unassembled WGS sequence"/>
</dbReference>
<comment type="caution">
    <text evidence="2">The sequence shown here is derived from an EMBL/GenBank/DDBJ whole genome shotgun (WGS) entry which is preliminary data.</text>
</comment>
<accession>A0A9W8YFY7</accession>
<feature type="compositionally biased region" description="Basic residues" evidence="1">
    <location>
        <begin position="135"/>
        <end position="148"/>
    </location>
</feature>
<feature type="compositionally biased region" description="Polar residues" evidence="1">
    <location>
        <begin position="68"/>
        <end position="81"/>
    </location>
</feature>
<keyword evidence="3" id="KW-1185">Reference proteome</keyword>
<feature type="compositionally biased region" description="Polar residues" evidence="1">
    <location>
        <begin position="21"/>
        <end position="34"/>
    </location>
</feature>
<name>A0A9W8YFY7_9PLEO</name>
<evidence type="ECO:0000256" key="1">
    <source>
        <dbReference type="SAM" id="MobiDB-lite"/>
    </source>
</evidence>